<dbReference type="eggNOG" id="COG4643">
    <property type="taxonomic scope" value="Bacteria"/>
</dbReference>
<dbReference type="EMBL" id="CP001940">
    <property type="protein sequence ID" value="ADH86825.1"/>
    <property type="molecule type" value="Genomic_DNA"/>
</dbReference>
<dbReference type="InParanoid" id="D6Z660"/>
<reference evidence="4" key="1">
    <citation type="submission" date="2010-02" db="EMBL/GenBank/DDBJ databases">
        <title>Complete sequence of Desulfurivibrio alkaliphilus AHT2.</title>
        <authorList>
            <consortium name="US DOE Joint Genome Institute"/>
            <person name="Pitluck S."/>
            <person name="Chertkov O."/>
            <person name="Detter J.C."/>
            <person name="Han C."/>
            <person name="Tapia R."/>
            <person name="Larimer F."/>
            <person name="Land M."/>
            <person name="Hauser L."/>
            <person name="Kyrpides N."/>
            <person name="Mikhailova N."/>
            <person name="Sorokin D.Y."/>
            <person name="Muyzer G."/>
            <person name="Woyke T."/>
        </authorList>
    </citation>
    <scope>NUCLEOTIDE SEQUENCE [LARGE SCALE GENOMIC DNA]</scope>
    <source>
        <strain evidence="4">DSM 19089 / UNIQEM U267 / AHT2</strain>
    </source>
</reference>
<dbReference type="STRING" id="589865.DaAHT2_2156"/>
<dbReference type="Pfam" id="PF13362">
    <property type="entry name" value="Toprim_3"/>
    <property type="match status" value="1"/>
</dbReference>
<evidence type="ECO:0000313" key="4">
    <source>
        <dbReference type="Proteomes" id="UP000001508"/>
    </source>
</evidence>
<dbReference type="InterPro" id="IPR025048">
    <property type="entry name" value="DUF3987"/>
</dbReference>
<dbReference type="Pfam" id="PF13148">
    <property type="entry name" value="DUF3987"/>
    <property type="match status" value="1"/>
</dbReference>
<name>D6Z660_DESAT</name>
<proteinExistence type="predicted"/>
<organism evidence="3 4">
    <name type="scientific">Desulfurivibrio alkaliphilus (strain DSM 19089 / UNIQEM U267 / AHT2)</name>
    <dbReference type="NCBI Taxonomy" id="589865"/>
    <lineage>
        <taxon>Bacteria</taxon>
        <taxon>Pseudomonadati</taxon>
        <taxon>Thermodesulfobacteriota</taxon>
        <taxon>Desulfobulbia</taxon>
        <taxon>Desulfobulbales</taxon>
        <taxon>Desulfobulbaceae</taxon>
        <taxon>Desulfurivibrio</taxon>
    </lineage>
</organism>
<dbReference type="InterPro" id="IPR034154">
    <property type="entry name" value="TOPRIM_DnaG/twinkle"/>
</dbReference>
<gene>
    <name evidence="3" type="ordered locus">DaAHT2_2156</name>
</gene>
<sequence>MRFPGVHTSDQSVAGYCKEFEDGTGGIFGDFSSGLKGTWQANQPLNEAERRVFKQKVEAAREQARKEIKACHAQAAKKATILWKQAMPAGADHPYLVKKKVKPTATLREINPADAKALLGFPPKRGDQVLIGRLLVVPVKVSGQIASLEFIDENGLKTALAGGARAGGYWATGPLPKGDGADETLLLGEGVATALSASEATGYPALAALSCGNLRAVAAQLRSQYPKARLIILGEPGNGQSHAEEAAQSADGLALWEGGDINDLHVDQGLDAARELIEKAGLCKAETTSRRTPIPLPELPPVEPFDLRLLPDALRAWVMDIVERMGCPPDFVAVGVMTALASVIGRKLGIRPQAQTDWTVICNLWGFIVGRPGVLKSPALEAALAALNRLVAQAMEDFTRVMEEYKKLQALAKLRAEAAEKAVKKILRDDPHADVSALLAVEEPDVPTLRRLKTNDTTPASLGELLRQNPNGLLVYRDEMVSLLRGLDREDQAEGRGFFLTAWNGDSPYTFDRIGRGLNLHIEAACISMLGGTQPGRLAEYIRHAVKGGAADDGLIQRFGLLVWPDPAGSWKEVDRPPNIMAKNEAFAVFANLDRLDLEAIGAEQDKDLEGNPEGVPYLRFAPDALALFREWRNELEARLRKGDLHPALESHFAKYRKLIPALALIIHLADGGTGPVSRVATLQALGWGDYLESHARRAYGAIAQPEVTAAKAILARINKGDLPQSFSSRDVWRQGWSMLSDRHEVASALDMLVDYGYLHLERKETGGRPATIYHFIAGAEE</sequence>
<protein>
    <recommendedName>
        <fullName evidence="2">Toprim domain-containing protein</fullName>
    </recommendedName>
</protein>
<feature type="coiled-coil region" evidence="1">
    <location>
        <begin position="45"/>
        <end position="74"/>
    </location>
</feature>
<dbReference type="InterPro" id="IPR006171">
    <property type="entry name" value="TOPRIM_dom"/>
</dbReference>
<dbReference type="AlphaFoldDB" id="D6Z660"/>
<accession>D6Z660</accession>
<dbReference type="KEGG" id="dak:DaAHT2_2156"/>
<evidence type="ECO:0000256" key="1">
    <source>
        <dbReference type="SAM" id="Coils"/>
    </source>
</evidence>
<keyword evidence="1" id="KW-0175">Coiled coil</keyword>
<dbReference type="HOGENOM" id="CLU_347093_0_0_7"/>
<evidence type="ECO:0000259" key="2">
    <source>
        <dbReference type="Pfam" id="PF13362"/>
    </source>
</evidence>
<keyword evidence="4" id="KW-1185">Reference proteome</keyword>
<dbReference type="Proteomes" id="UP000001508">
    <property type="component" value="Chromosome"/>
</dbReference>
<feature type="domain" description="Toprim" evidence="2">
    <location>
        <begin position="185"/>
        <end position="269"/>
    </location>
</feature>
<evidence type="ECO:0000313" key="3">
    <source>
        <dbReference type="EMBL" id="ADH86825.1"/>
    </source>
</evidence>
<dbReference type="CDD" id="cd01029">
    <property type="entry name" value="TOPRIM_primases"/>
    <property type="match status" value="1"/>
</dbReference>